<keyword evidence="5 7" id="KW-0472">Membrane</keyword>
<evidence type="ECO:0000256" key="1">
    <source>
        <dbReference type="ARBA" id="ARBA00004141"/>
    </source>
</evidence>
<evidence type="ECO:0000313" key="9">
    <source>
        <dbReference type="EMBL" id="ROZ61824.1"/>
    </source>
</evidence>
<dbReference type="Proteomes" id="UP000270616">
    <property type="component" value="Unassembled WGS sequence"/>
</dbReference>
<evidence type="ECO:0000313" key="10">
    <source>
        <dbReference type="Proteomes" id="UP000270616"/>
    </source>
</evidence>
<feature type="region of interest" description="Disordered" evidence="6">
    <location>
        <begin position="189"/>
        <end position="220"/>
    </location>
</feature>
<evidence type="ECO:0000256" key="6">
    <source>
        <dbReference type="SAM" id="MobiDB-lite"/>
    </source>
</evidence>
<keyword evidence="4 7" id="KW-1133">Transmembrane helix</keyword>
<dbReference type="Pfam" id="PF04138">
    <property type="entry name" value="GtrA_DPMS_TM"/>
    <property type="match status" value="1"/>
</dbReference>
<protein>
    <submittedName>
        <fullName evidence="9">GtrA family protein</fullName>
    </submittedName>
</protein>
<keyword evidence="3 7" id="KW-0812">Transmembrane</keyword>
<dbReference type="OrthoDB" id="9807815at2"/>
<evidence type="ECO:0000256" key="5">
    <source>
        <dbReference type="ARBA" id="ARBA00023136"/>
    </source>
</evidence>
<dbReference type="EMBL" id="RKMF01000017">
    <property type="protein sequence ID" value="ROZ61824.1"/>
    <property type="molecule type" value="Genomic_DNA"/>
</dbReference>
<dbReference type="PANTHER" id="PTHR38459:SF1">
    <property type="entry name" value="PROPHAGE BACTOPRENOL-LINKED GLUCOSE TRANSLOCASE HOMOLOG"/>
    <property type="match status" value="1"/>
</dbReference>
<evidence type="ECO:0000259" key="8">
    <source>
        <dbReference type="Pfam" id="PF04138"/>
    </source>
</evidence>
<reference evidence="9 10" key="1">
    <citation type="submission" date="2018-10" db="EMBL/GenBank/DDBJ databases">
        <title>Kocuria sp. M5W7-7, whole genome shotgun sequence.</title>
        <authorList>
            <person name="Tuo L."/>
        </authorList>
    </citation>
    <scope>NUCLEOTIDE SEQUENCE [LARGE SCALE GENOMIC DNA]</scope>
    <source>
        <strain evidence="9 10">M5W7-7</strain>
    </source>
</reference>
<evidence type="ECO:0000256" key="4">
    <source>
        <dbReference type="ARBA" id="ARBA00022989"/>
    </source>
</evidence>
<dbReference type="RefSeq" id="WP_123826428.1">
    <property type="nucleotide sequence ID" value="NZ_RKMF01000017.1"/>
</dbReference>
<gene>
    <name evidence="9" type="ORF">EDL96_11945</name>
</gene>
<feature type="transmembrane region" description="Helical" evidence="7">
    <location>
        <begin position="79"/>
        <end position="100"/>
    </location>
</feature>
<dbReference type="GO" id="GO:0005886">
    <property type="term" value="C:plasma membrane"/>
    <property type="evidence" value="ECO:0007669"/>
    <property type="project" value="TreeGrafter"/>
</dbReference>
<dbReference type="InterPro" id="IPR051401">
    <property type="entry name" value="GtrA_CellWall_Glycosyl"/>
</dbReference>
<feature type="domain" description="GtrA/DPMS transmembrane" evidence="8">
    <location>
        <begin position="17"/>
        <end position="147"/>
    </location>
</feature>
<dbReference type="GO" id="GO:0000271">
    <property type="term" value="P:polysaccharide biosynthetic process"/>
    <property type="evidence" value="ECO:0007669"/>
    <property type="project" value="InterPro"/>
</dbReference>
<evidence type="ECO:0000256" key="7">
    <source>
        <dbReference type="SAM" id="Phobius"/>
    </source>
</evidence>
<comment type="similarity">
    <text evidence="2">Belongs to the GtrA family.</text>
</comment>
<feature type="transmembrane region" description="Helical" evidence="7">
    <location>
        <begin position="48"/>
        <end position="67"/>
    </location>
</feature>
<evidence type="ECO:0000256" key="2">
    <source>
        <dbReference type="ARBA" id="ARBA00009399"/>
    </source>
</evidence>
<comment type="subcellular location">
    <subcellularLocation>
        <location evidence="1">Membrane</location>
        <topology evidence="1">Multi-pass membrane protein</topology>
    </subcellularLocation>
</comment>
<name>A0A3N3ZQZ4_9MICC</name>
<accession>A0A3N3ZQZ4</accession>
<dbReference type="PANTHER" id="PTHR38459">
    <property type="entry name" value="PROPHAGE BACTOPRENOL-LINKED GLUCOSE TRANSLOCASE HOMOLOG"/>
    <property type="match status" value="1"/>
</dbReference>
<keyword evidence="10" id="KW-1185">Reference proteome</keyword>
<sequence>MAQRTARVREKYNRQLRFLAVGGACFALTVALNFVLKWTVLSDKPTTAMIVATTVASVVSYLLNKTWTFDQQGKHHSVLEMFLFAVVCGVGILLNSAPVYVSRYVLGLEAPTHSFLVQEVADFVAGPVIGTAIAMVFRWWAMDRFVFPKVRKVVTGVPVGQASDGQSGDAPERVATVITLNTGEIHLPGGTDRTMGGPITESAMPATRQSRNDDGERLSA</sequence>
<feature type="compositionally biased region" description="Basic and acidic residues" evidence="6">
    <location>
        <begin position="210"/>
        <end position="220"/>
    </location>
</feature>
<feature type="transmembrane region" description="Helical" evidence="7">
    <location>
        <begin position="120"/>
        <end position="141"/>
    </location>
</feature>
<proteinExistence type="inferred from homology"/>
<evidence type="ECO:0000256" key="3">
    <source>
        <dbReference type="ARBA" id="ARBA00022692"/>
    </source>
</evidence>
<dbReference type="AlphaFoldDB" id="A0A3N3ZQZ4"/>
<dbReference type="InterPro" id="IPR007267">
    <property type="entry name" value="GtrA_DPMS_TM"/>
</dbReference>
<feature type="transmembrane region" description="Helical" evidence="7">
    <location>
        <begin position="16"/>
        <end position="36"/>
    </location>
</feature>
<organism evidence="9 10">
    <name type="scientific">Kocuria soli</name>
    <dbReference type="NCBI Taxonomy" id="2485125"/>
    <lineage>
        <taxon>Bacteria</taxon>
        <taxon>Bacillati</taxon>
        <taxon>Actinomycetota</taxon>
        <taxon>Actinomycetes</taxon>
        <taxon>Micrococcales</taxon>
        <taxon>Micrococcaceae</taxon>
        <taxon>Kocuria</taxon>
    </lineage>
</organism>
<comment type="caution">
    <text evidence="9">The sequence shown here is derived from an EMBL/GenBank/DDBJ whole genome shotgun (WGS) entry which is preliminary data.</text>
</comment>